<feature type="domain" description="HTH bat-type" evidence="1">
    <location>
        <begin position="175"/>
        <end position="224"/>
    </location>
</feature>
<evidence type="ECO:0000313" key="2">
    <source>
        <dbReference type="EMBL" id="AIF13436.1"/>
    </source>
</evidence>
<dbReference type="InterPro" id="IPR007050">
    <property type="entry name" value="HTH_bacterioopsin"/>
</dbReference>
<proteinExistence type="predicted"/>
<evidence type="ECO:0000259" key="1">
    <source>
        <dbReference type="Pfam" id="PF04967"/>
    </source>
</evidence>
<dbReference type="PANTHER" id="PTHR34236">
    <property type="entry name" value="DIMETHYL SULFOXIDE REDUCTASE TRANSCRIPTIONAL ACTIVATOR"/>
    <property type="match status" value="1"/>
</dbReference>
<dbReference type="PANTHER" id="PTHR34236:SF1">
    <property type="entry name" value="DIMETHYL SULFOXIDE REDUCTASE TRANSCRIPTIONAL ACTIVATOR"/>
    <property type="match status" value="1"/>
</dbReference>
<name>A0A075HAA7_9EURY</name>
<organism evidence="2">
    <name type="scientific">uncultured marine group II/III euryarchaeote KM3_62_D04</name>
    <dbReference type="NCBI Taxonomy" id="1456473"/>
    <lineage>
        <taxon>Archaea</taxon>
        <taxon>Methanobacteriati</taxon>
        <taxon>Methanobacteriota</taxon>
        <taxon>environmental samples</taxon>
    </lineage>
</organism>
<dbReference type="Pfam" id="PF04967">
    <property type="entry name" value="HTH_10"/>
    <property type="match status" value="1"/>
</dbReference>
<sequence length="233" mass="25728">MNHFHNLEGTPSDWGSPMRAVRIECAAASLEGDARAQFASQFITWDYRGILDSPTGGLRLMCECVSMDASLPGEGFRIGGITLVEVLEEWRTNFLTHHLIVLDFDASIVNSYFSNNDMTIMSGTNYTPSEGLVLQVTGRHSSLLRLLKGIRDIIPVERVITARKSEGISSDGPTLQQHLIIRTAYDNGWYEVPKRISIRSLASKLGLSKSTLADQLVKAESQVVSGFLGKDRI</sequence>
<accession>A0A075HAA7</accession>
<dbReference type="AlphaFoldDB" id="A0A075HAA7"/>
<protein>
    <submittedName>
        <fullName evidence="2">Putative DNA binding protein</fullName>
    </submittedName>
</protein>
<reference evidence="2" key="1">
    <citation type="journal article" date="2014" name="Genome Biol. Evol.">
        <title>Pangenome evidence for extensive interdomain horizontal transfer affecting lineage core and shell genes in uncultured planktonic thaumarchaeota and euryarchaeota.</title>
        <authorList>
            <person name="Deschamps P."/>
            <person name="Zivanovic Y."/>
            <person name="Moreira D."/>
            <person name="Rodriguez-Valera F."/>
            <person name="Lopez-Garcia P."/>
        </authorList>
    </citation>
    <scope>NUCLEOTIDE SEQUENCE</scope>
</reference>
<dbReference type="EMBL" id="KF900973">
    <property type="protein sequence ID" value="AIF13436.1"/>
    <property type="molecule type" value="Genomic_DNA"/>
</dbReference>